<organism evidence="4 5">
    <name type="scientific">Apatococcus fuscideae</name>
    <dbReference type="NCBI Taxonomy" id="2026836"/>
    <lineage>
        <taxon>Eukaryota</taxon>
        <taxon>Viridiplantae</taxon>
        <taxon>Chlorophyta</taxon>
        <taxon>core chlorophytes</taxon>
        <taxon>Trebouxiophyceae</taxon>
        <taxon>Chlorellales</taxon>
        <taxon>Chlorellaceae</taxon>
        <taxon>Apatococcus</taxon>
    </lineage>
</organism>
<sequence>MHSLLLRSQFYVHKSPSLQAFQAYREAEAHNPLQTSVSSDGELLEYETLELRVHPPNIDINNAHPTRSIITVDSANRPGTLIEVVQHFTELGLDVRKARISSDGGWFVDEFEVTDSCGKKVADYRKLNSIKQMLNINLRCNDELLHNADETDEMNRVETTVFELAGQDAAGLLADVTSLLTTNGCNVRSAAVWTYKHRVAFVLSVTENGMPVHDGVKLQRLQQLLFGMMDSEGDGIVDIKRVRGEVHHDRRLHQLMLQEDLKAWDRLQADAQVEPASDSDDDGPSSIDSRPAASPADSATSLHEFVSNKTENAISFYRSSKHSKPDVAITRCGNGGYWLVTIKCKDRNKLLFDTVCTLADMDYDVYHATIDSQKGLAHQEYYIKPRYGGTAWNAARAVKLAAMMESAIQRRFPKGLKVHVHSADRFGCLSSLARVLKDANLSVTRAKVKTYALSSSSGHTFCVMDASGAPPDRSKVEKACAQIGGKLVDAGEEEKTASAGTHKFSFSFLNRQWGKGWNGLAASPSSSDGGS</sequence>
<dbReference type="InterPro" id="IPR040217">
    <property type="entry name" value="ACR1-12"/>
</dbReference>
<feature type="domain" description="ACT" evidence="3">
    <location>
        <begin position="69"/>
        <end position="141"/>
    </location>
</feature>
<keyword evidence="5" id="KW-1185">Reference proteome</keyword>
<feature type="region of interest" description="Disordered" evidence="2">
    <location>
        <begin position="272"/>
        <end position="304"/>
    </location>
</feature>
<accession>A0AAW1SUI1</accession>
<feature type="compositionally biased region" description="Low complexity" evidence="2">
    <location>
        <begin position="284"/>
        <end position="301"/>
    </location>
</feature>
<dbReference type="CDD" id="cd04873">
    <property type="entry name" value="ACT_UUR-ACR-like"/>
    <property type="match status" value="1"/>
</dbReference>
<dbReference type="PROSITE" id="PS51671">
    <property type="entry name" value="ACT"/>
    <property type="match status" value="2"/>
</dbReference>
<comment type="caution">
    <text evidence="4">The sequence shown here is derived from an EMBL/GenBank/DDBJ whole genome shotgun (WGS) entry which is preliminary data.</text>
</comment>
<evidence type="ECO:0000259" key="3">
    <source>
        <dbReference type="PROSITE" id="PS51671"/>
    </source>
</evidence>
<gene>
    <name evidence="4" type="ORF">WJX84_010817</name>
</gene>
<dbReference type="Gene3D" id="3.30.70.260">
    <property type="match status" value="1"/>
</dbReference>
<name>A0AAW1SUI1_9CHLO</name>
<reference evidence="4 5" key="1">
    <citation type="journal article" date="2024" name="Nat. Commun.">
        <title>Phylogenomics reveals the evolutionary origins of lichenization in chlorophyte algae.</title>
        <authorList>
            <person name="Puginier C."/>
            <person name="Libourel C."/>
            <person name="Otte J."/>
            <person name="Skaloud P."/>
            <person name="Haon M."/>
            <person name="Grisel S."/>
            <person name="Petersen M."/>
            <person name="Berrin J.G."/>
            <person name="Delaux P.M."/>
            <person name="Dal Grande F."/>
            <person name="Keller J."/>
        </authorList>
    </citation>
    <scope>NUCLEOTIDE SEQUENCE [LARGE SCALE GENOMIC DNA]</scope>
    <source>
        <strain evidence="4 5">SAG 2523</strain>
    </source>
</reference>
<dbReference type="Proteomes" id="UP001485043">
    <property type="component" value="Unassembled WGS sequence"/>
</dbReference>
<evidence type="ECO:0000313" key="5">
    <source>
        <dbReference type="Proteomes" id="UP001485043"/>
    </source>
</evidence>
<dbReference type="PANTHER" id="PTHR31096:SF22">
    <property type="entry name" value="ACT DOMAIN-CONTAINING PROTEIN ACR4"/>
    <property type="match status" value="1"/>
</dbReference>
<proteinExistence type="predicted"/>
<dbReference type="AlphaFoldDB" id="A0AAW1SUI1"/>
<dbReference type="PANTHER" id="PTHR31096">
    <property type="entry name" value="ACT DOMAIN-CONTAINING PROTEIN ACR4-RELATED"/>
    <property type="match status" value="1"/>
</dbReference>
<dbReference type="InterPro" id="IPR002912">
    <property type="entry name" value="ACT_dom"/>
</dbReference>
<keyword evidence="1" id="KW-0677">Repeat</keyword>
<dbReference type="InterPro" id="IPR045865">
    <property type="entry name" value="ACT-like_dom_sf"/>
</dbReference>
<evidence type="ECO:0000256" key="1">
    <source>
        <dbReference type="ARBA" id="ARBA00022737"/>
    </source>
</evidence>
<evidence type="ECO:0000256" key="2">
    <source>
        <dbReference type="SAM" id="MobiDB-lite"/>
    </source>
</evidence>
<evidence type="ECO:0000313" key="4">
    <source>
        <dbReference type="EMBL" id="KAK9860410.1"/>
    </source>
</evidence>
<protein>
    <recommendedName>
        <fullName evidence="3">ACT domain-containing protein</fullName>
    </recommendedName>
</protein>
<dbReference type="EMBL" id="JALJOV010000842">
    <property type="protein sequence ID" value="KAK9860410.1"/>
    <property type="molecule type" value="Genomic_DNA"/>
</dbReference>
<feature type="domain" description="ACT" evidence="3">
    <location>
        <begin position="161"/>
        <end position="244"/>
    </location>
</feature>
<dbReference type="SUPFAM" id="SSF55021">
    <property type="entry name" value="ACT-like"/>
    <property type="match status" value="2"/>
</dbReference>